<organism evidence="2 3">
    <name type="scientific">Corallococcus praedator</name>
    <dbReference type="NCBI Taxonomy" id="2316724"/>
    <lineage>
        <taxon>Bacteria</taxon>
        <taxon>Pseudomonadati</taxon>
        <taxon>Myxococcota</taxon>
        <taxon>Myxococcia</taxon>
        <taxon>Myxococcales</taxon>
        <taxon>Cystobacterineae</taxon>
        <taxon>Myxococcaceae</taxon>
        <taxon>Corallococcus</taxon>
    </lineage>
</organism>
<gene>
    <name evidence="2" type="ORF">D7Y13_33950</name>
</gene>
<sequence length="158" mass="15946">MLSATGSTSTLERKSSDGMPGSALMAIRPPSASHRQVTAASAASNRGSVSGAPEGSWNWPPASASASFVFSAATSAGPVAAAPNEPPGRPVSVTVALPSRRSLSAPPPGTLSAGPRGRPIRWPGMRTVEVAVRPFSRSGSGCRPSGPTTEKNGTREGR</sequence>
<feature type="compositionally biased region" description="Polar residues" evidence="1">
    <location>
        <begin position="33"/>
        <end position="48"/>
    </location>
</feature>
<dbReference type="Proteomes" id="UP000278907">
    <property type="component" value="Unassembled WGS sequence"/>
</dbReference>
<evidence type="ECO:0000313" key="3">
    <source>
        <dbReference type="Proteomes" id="UP000278907"/>
    </source>
</evidence>
<feature type="region of interest" description="Disordered" evidence="1">
    <location>
        <begin position="75"/>
        <end position="158"/>
    </location>
</feature>
<evidence type="ECO:0000256" key="1">
    <source>
        <dbReference type="SAM" id="MobiDB-lite"/>
    </source>
</evidence>
<evidence type="ECO:0000313" key="2">
    <source>
        <dbReference type="EMBL" id="RKH93913.1"/>
    </source>
</evidence>
<accession>A0ABX9Q7P2</accession>
<protein>
    <submittedName>
        <fullName evidence="2">Uncharacterized protein</fullName>
    </submittedName>
</protein>
<keyword evidence="3" id="KW-1185">Reference proteome</keyword>
<comment type="caution">
    <text evidence="2">The sequence shown here is derived from an EMBL/GenBank/DDBJ whole genome shotgun (WGS) entry which is preliminary data.</text>
</comment>
<feature type="region of interest" description="Disordered" evidence="1">
    <location>
        <begin position="1"/>
        <end position="61"/>
    </location>
</feature>
<name>A0ABX9Q7P2_9BACT</name>
<reference evidence="2 3" key="1">
    <citation type="submission" date="2018-09" db="EMBL/GenBank/DDBJ databases">
        <authorList>
            <person name="Livingstone P.G."/>
            <person name="Whitworth D.E."/>
        </authorList>
    </citation>
    <scope>NUCLEOTIDE SEQUENCE [LARGE SCALE GENOMIC DNA]</scope>
    <source>
        <strain evidence="2 3">CA031B</strain>
    </source>
</reference>
<dbReference type="EMBL" id="RAWI01000396">
    <property type="protein sequence ID" value="RKH93913.1"/>
    <property type="molecule type" value="Genomic_DNA"/>
</dbReference>
<proteinExistence type="predicted"/>
<feature type="compositionally biased region" description="Polar residues" evidence="1">
    <location>
        <begin position="1"/>
        <end position="10"/>
    </location>
</feature>
<feature type="compositionally biased region" description="Low complexity" evidence="1">
    <location>
        <begin position="133"/>
        <end position="147"/>
    </location>
</feature>